<evidence type="ECO:0000313" key="2">
    <source>
        <dbReference type="Proteomes" id="UP001162992"/>
    </source>
</evidence>
<dbReference type="Proteomes" id="UP001162992">
    <property type="component" value="Chromosome 1"/>
</dbReference>
<sequence length="219" mass="25103">MVAQQLLLERIAIYNPKPCCRLEHVRSVMKIPYCFPELDHLHQDDRGKVEESIWFHHSYIVQDSQCSSILAQRIHAPLAIVWSIVRRFDSPQTYKQFISTCVMKGDGRAGSTRDVTVVSGLPASTSTERLEILDDDQHILSFRVLGGEHRLQNYWSKTTLHEYEVDGRPETLIVESYVVDVPEGNSKEDTLTFTDTLVRCNLRSLAKLSERVDLASNRM</sequence>
<proteinExistence type="predicted"/>
<evidence type="ECO:0000313" key="1">
    <source>
        <dbReference type="EMBL" id="KAJ7568193.1"/>
    </source>
</evidence>
<keyword evidence="2" id="KW-1185">Reference proteome</keyword>
<name>A0ACC2EP49_DIPCM</name>
<dbReference type="EMBL" id="CM055092">
    <property type="protein sequence ID" value="KAJ7568193.1"/>
    <property type="molecule type" value="Genomic_DNA"/>
</dbReference>
<accession>A0ACC2EP49</accession>
<organism evidence="1 2">
    <name type="scientific">Diphasiastrum complanatum</name>
    <name type="common">Issler's clubmoss</name>
    <name type="synonym">Lycopodium complanatum</name>
    <dbReference type="NCBI Taxonomy" id="34168"/>
    <lineage>
        <taxon>Eukaryota</taxon>
        <taxon>Viridiplantae</taxon>
        <taxon>Streptophyta</taxon>
        <taxon>Embryophyta</taxon>
        <taxon>Tracheophyta</taxon>
        <taxon>Lycopodiopsida</taxon>
        <taxon>Lycopodiales</taxon>
        <taxon>Lycopodiaceae</taxon>
        <taxon>Lycopodioideae</taxon>
        <taxon>Diphasiastrum</taxon>
    </lineage>
</organism>
<gene>
    <name evidence="1" type="ORF">O6H91_01G022500</name>
</gene>
<reference evidence="2" key="1">
    <citation type="journal article" date="2024" name="Proc. Natl. Acad. Sci. U.S.A.">
        <title>Extraordinary preservation of gene collinearity over three hundred million years revealed in homosporous lycophytes.</title>
        <authorList>
            <person name="Li C."/>
            <person name="Wickell D."/>
            <person name="Kuo L.Y."/>
            <person name="Chen X."/>
            <person name="Nie B."/>
            <person name="Liao X."/>
            <person name="Peng D."/>
            <person name="Ji J."/>
            <person name="Jenkins J."/>
            <person name="Williams M."/>
            <person name="Shu S."/>
            <person name="Plott C."/>
            <person name="Barry K."/>
            <person name="Rajasekar S."/>
            <person name="Grimwood J."/>
            <person name="Han X."/>
            <person name="Sun S."/>
            <person name="Hou Z."/>
            <person name="He W."/>
            <person name="Dai G."/>
            <person name="Sun C."/>
            <person name="Schmutz J."/>
            <person name="Leebens-Mack J.H."/>
            <person name="Li F.W."/>
            <person name="Wang L."/>
        </authorList>
    </citation>
    <scope>NUCLEOTIDE SEQUENCE [LARGE SCALE GENOMIC DNA]</scope>
    <source>
        <strain evidence="2">cv. PW_Plant_1</strain>
    </source>
</reference>
<protein>
    <submittedName>
        <fullName evidence="1">Uncharacterized protein</fullName>
    </submittedName>
</protein>
<comment type="caution">
    <text evidence="1">The sequence shown here is derived from an EMBL/GenBank/DDBJ whole genome shotgun (WGS) entry which is preliminary data.</text>
</comment>